<sequence length="113" mass="12778">MPNCERRNSDWDLRWRQAVVPSNDPGYKALRLQTLQHFIRESHNTVTVGNIPDSYQLDELHPADYGSSSSSGWSGQACGFGHRKLRILSRMEDVLWGDILAPPPTHSPPQNDP</sequence>
<name>A0A9N7VEJ6_PLEPL</name>
<accession>A0A9N7VEJ6</accession>
<dbReference type="AlphaFoldDB" id="A0A9N7VEJ6"/>
<proteinExistence type="predicted"/>
<keyword evidence="2" id="KW-1185">Reference proteome</keyword>
<gene>
    <name evidence="1" type="ORF">PLEPLA_LOCUS38583</name>
</gene>
<protein>
    <submittedName>
        <fullName evidence="1">Uncharacterized protein</fullName>
    </submittedName>
</protein>
<comment type="caution">
    <text evidence="1">The sequence shown here is derived from an EMBL/GenBank/DDBJ whole genome shotgun (WGS) entry which is preliminary data.</text>
</comment>
<dbReference type="EMBL" id="CADEAL010004069">
    <property type="protein sequence ID" value="CAB1450891.1"/>
    <property type="molecule type" value="Genomic_DNA"/>
</dbReference>
<evidence type="ECO:0000313" key="1">
    <source>
        <dbReference type="EMBL" id="CAB1450891.1"/>
    </source>
</evidence>
<evidence type="ECO:0000313" key="2">
    <source>
        <dbReference type="Proteomes" id="UP001153269"/>
    </source>
</evidence>
<organism evidence="1 2">
    <name type="scientific">Pleuronectes platessa</name>
    <name type="common">European plaice</name>
    <dbReference type="NCBI Taxonomy" id="8262"/>
    <lineage>
        <taxon>Eukaryota</taxon>
        <taxon>Metazoa</taxon>
        <taxon>Chordata</taxon>
        <taxon>Craniata</taxon>
        <taxon>Vertebrata</taxon>
        <taxon>Euteleostomi</taxon>
        <taxon>Actinopterygii</taxon>
        <taxon>Neopterygii</taxon>
        <taxon>Teleostei</taxon>
        <taxon>Neoteleostei</taxon>
        <taxon>Acanthomorphata</taxon>
        <taxon>Carangaria</taxon>
        <taxon>Pleuronectiformes</taxon>
        <taxon>Pleuronectoidei</taxon>
        <taxon>Pleuronectidae</taxon>
        <taxon>Pleuronectes</taxon>
    </lineage>
</organism>
<dbReference type="Proteomes" id="UP001153269">
    <property type="component" value="Unassembled WGS sequence"/>
</dbReference>
<reference evidence="1" key="1">
    <citation type="submission" date="2020-03" db="EMBL/GenBank/DDBJ databases">
        <authorList>
            <person name="Weist P."/>
        </authorList>
    </citation>
    <scope>NUCLEOTIDE SEQUENCE</scope>
</reference>